<feature type="region of interest" description="Disordered" evidence="1">
    <location>
        <begin position="137"/>
        <end position="160"/>
    </location>
</feature>
<dbReference type="AlphaFoldDB" id="A0A9D4URS2"/>
<feature type="compositionally biased region" description="Basic and acidic residues" evidence="1">
    <location>
        <begin position="140"/>
        <end position="160"/>
    </location>
</feature>
<keyword evidence="3" id="KW-1185">Reference proteome</keyword>
<comment type="caution">
    <text evidence="2">The sequence shown here is derived from an EMBL/GenBank/DDBJ whole genome shotgun (WGS) entry which is preliminary data.</text>
</comment>
<protein>
    <submittedName>
        <fullName evidence="2">Uncharacterized protein</fullName>
    </submittedName>
</protein>
<name>A0A9D4URS2_ADICA</name>
<proteinExistence type="predicted"/>
<dbReference type="Proteomes" id="UP000886520">
    <property type="component" value="Chromosome 12"/>
</dbReference>
<feature type="compositionally biased region" description="Basic residues" evidence="1">
    <location>
        <begin position="82"/>
        <end position="91"/>
    </location>
</feature>
<evidence type="ECO:0000313" key="2">
    <source>
        <dbReference type="EMBL" id="KAI5072900.1"/>
    </source>
</evidence>
<dbReference type="EMBL" id="JABFUD020000012">
    <property type="protein sequence ID" value="KAI5072900.1"/>
    <property type="molecule type" value="Genomic_DNA"/>
</dbReference>
<reference evidence="2" key="1">
    <citation type="submission" date="2021-01" db="EMBL/GenBank/DDBJ databases">
        <title>Adiantum capillus-veneris genome.</title>
        <authorList>
            <person name="Fang Y."/>
            <person name="Liao Q."/>
        </authorList>
    </citation>
    <scope>NUCLEOTIDE SEQUENCE</scope>
    <source>
        <strain evidence="2">H3</strain>
        <tissue evidence="2">Leaf</tissue>
    </source>
</reference>
<evidence type="ECO:0000313" key="3">
    <source>
        <dbReference type="Proteomes" id="UP000886520"/>
    </source>
</evidence>
<feature type="compositionally biased region" description="Basic and acidic residues" evidence="1">
    <location>
        <begin position="92"/>
        <end position="104"/>
    </location>
</feature>
<organism evidence="2 3">
    <name type="scientific">Adiantum capillus-veneris</name>
    <name type="common">Maidenhair fern</name>
    <dbReference type="NCBI Taxonomy" id="13818"/>
    <lineage>
        <taxon>Eukaryota</taxon>
        <taxon>Viridiplantae</taxon>
        <taxon>Streptophyta</taxon>
        <taxon>Embryophyta</taxon>
        <taxon>Tracheophyta</taxon>
        <taxon>Polypodiopsida</taxon>
        <taxon>Polypodiidae</taxon>
        <taxon>Polypodiales</taxon>
        <taxon>Pteridineae</taxon>
        <taxon>Pteridaceae</taxon>
        <taxon>Vittarioideae</taxon>
        <taxon>Adiantum</taxon>
    </lineage>
</organism>
<gene>
    <name evidence="2" type="ORF">GOP47_0013006</name>
</gene>
<feature type="region of interest" description="Disordered" evidence="1">
    <location>
        <begin position="58"/>
        <end position="104"/>
    </location>
</feature>
<sequence length="209" mass="23357">MKGQPCSSRLPSGAWIEATNELKSAMCIGGSHAGQKSSTACEKRRESCTRWGRGCQVRGQRQKNPPCKGVTTKGIRGLRGSSRGHQRKRRKREEEGVTTRAACEDAERQAALEQRRQQKALALGAELEKGSACRAAVQADQERERQRQEETEQLSFEKAEVEPPIARAIPGGLKTDCREIRSEDGQFFWKKERWGVLKEGHLCRGRPTA</sequence>
<evidence type="ECO:0000256" key="1">
    <source>
        <dbReference type="SAM" id="MobiDB-lite"/>
    </source>
</evidence>
<accession>A0A9D4URS2</accession>